<gene>
    <name evidence="2" type="ORF">SAMN05421640_2306</name>
</gene>
<organism evidence="2 3">
    <name type="scientific">Ekhidna lutea</name>
    <dbReference type="NCBI Taxonomy" id="447679"/>
    <lineage>
        <taxon>Bacteria</taxon>
        <taxon>Pseudomonadati</taxon>
        <taxon>Bacteroidota</taxon>
        <taxon>Cytophagia</taxon>
        <taxon>Cytophagales</taxon>
        <taxon>Reichenbachiellaceae</taxon>
        <taxon>Ekhidna</taxon>
    </lineage>
</organism>
<dbReference type="RefSeq" id="WP_144017400.1">
    <property type="nucleotide sequence ID" value="NZ_FZPD01000004.1"/>
</dbReference>
<dbReference type="Proteomes" id="UP000198393">
    <property type="component" value="Unassembled WGS sequence"/>
</dbReference>
<keyword evidence="3" id="KW-1185">Reference proteome</keyword>
<dbReference type="AlphaFoldDB" id="A0A239JY71"/>
<dbReference type="EMBL" id="FZPD01000004">
    <property type="protein sequence ID" value="SNT10730.1"/>
    <property type="molecule type" value="Genomic_DNA"/>
</dbReference>
<evidence type="ECO:0000313" key="2">
    <source>
        <dbReference type="EMBL" id="SNT10730.1"/>
    </source>
</evidence>
<name>A0A239JY71_EKHLU</name>
<evidence type="ECO:0000313" key="3">
    <source>
        <dbReference type="Proteomes" id="UP000198393"/>
    </source>
</evidence>
<reference evidence="2 3" key="1">
    <citation type="submission" date="2017-06" db="EMBL/GenBank/DDBJ databases">
        <authorList>
            <person name="Kim H.J."/>
            <person name="Triplett B.A."/>
        </authorList>
    </citation>
    <scope>NUCLEOTIDE SEQUENCE [LARGE SCALE GENOMIC DNA]</scope>
    <source>
        <strain evidence="2 3">DSM 19307</strain>
    </source>
</reference>
<protein>
    <recommendedName>
        <fullName evidence="4">Addiction module component</fullName>
    </recommendedName>
</protein>
<dbReference type="OrthoDB" id="982589at2"/>
<feature type="region of interest" description="Disordered" evidence="1">
    <location>
        <begin position="60"/>
        <end position="79"/>
    </location>
</feature>
<sequence>MNIQSQKNDLIQWLSDLEDPKTIDLLSSIKLSDINQKKVSISKEQKDAIDTGLKSIAKGKVKSHNQVRSETKSKFPNLF</sequence>
<evidence type="ECO:0000256" key="1">
    <source>
        <dbReference type="SAM" id="MobiDB-lite"/>
    </source>
</evidence>
<evidence type="ECO:0008006" key="4">
    <source>
        <dbReference type="Google" id="ProtNLM"/>
    </source>
</evidence>
<accession>A0A239JY71</accession>
<proteinExistence type="predicted"/>